<organism evidence="2">
    <name type="scientific">Bacillus thuringiensis subsp. darmstadiensis</name>
    <dbReference type="NCBI Taxonomy" id="132264"/>
    <lineage>
        <taxon>Bacteria</taxon>
        <taxon>Bacillati</taxon>
        <taxon>Bacillota</taxon>
        <taxon>Bacilli</taxon>
        <taxon>Bacillales</taxon>
        <taxon>Bacillaceae</taxon>
        <taxon>Bacillus</taxon>
        <taxon>Bacillus cereus group</taxon>
    </lineage>
</organism>
<proteinExistence type="predicted"/>
<geneLocation type="plasmid" evidence="2">
    <name>pBMBt1</name>
</geneLocation>
<evidence type="ECO:0000259" key="1">
    <source>
        <dbReference type="Pfam" id="PF05732"/>
    </source>
</evidence>
<reference evidence="2" key="1">
    <citation type="journal article" date="2005" name="Plasmid">
        <title>The plasmid pBMBt1 from Bacillus thuringiensis subsp. darmstadiensis (INTA Mo14-4) replicates by the rolling-circle mechanism and encodes a novel insecticidal crystal protein-like gene.</title>
        <authorList>
            <person name="Loeza-Lara P.D."/>
            <person name="Benintende G."/>
            <person name="Cozzi J."/>
            <person name="Ochoa-Zarzosa A."/>
            <person name="Baizabal-Aguirre V.M."/>
            <person name="Valdez-Alarcon J.J."/>
            <person name="Lopez-Meza J.E."/>
        </authorList>
    </citation>
    <scope>NUCLEOTIDE SEQUENCE</scope>
    <source>
        <strain evidence="2">INTA 14-4</strain>
        <plasmid evidence="2">pBMBt1</plasmid>
    </source>
</reference>
<accession>Q5PXQ4</accession>
<dbReference type="EMBL" id="AY822042">
    <property type="protein sequence ID" value="AAV70919.1"/>
    <property type="molecule type" value="Genomic_DNA"/>
</dbReference>
<dbReference type="InterPro" id="IPR008813">
    <property type="entry name" value="Plasmid_replication_RepL"/>
</dbReference>
<name>Q5PXQ4_BACUD</name>
<sequence length="199" mass="23624">MFKIYERSKNKTMKNENETDIKISKEEFMKIIELTGLPISHIQKLIDLEKAEQEEAKRKELEKKNPPFVQLYKSHMKEIRWLITNHHLSSNILFFFLENMNNRNVIVCSQQLLMEQFNKGRTTIHNAIKTLKEHGFISVAKIGNANAYIINPEIAFQDSRDKIKYVSFEGKILINKNENEELFKEHKFENLKVLKDEKK</sequence>
<feature type="domain" description="Plasmid replication protein RepL" evidence="1">
    <location>
        <begin position="42"/>
        <end position="173"/>
    </location>
</feature>
<dbReference type="Pfam" id="PF05732">
    <property type="entry name" value="RepL"/>
    <property type="match status" value="1"/>
</dbReference>
<protein>
    <submittedName>
        <fullName evidence="2">Rep14-4</fullName>
    </submittedName>
</protein>
<dbReference type="GO" id="GO:0006260">
    <property type="term" value="P:DNA replication"/>
    <property type="evidence" value="ECO:0007669"/>
    <property type="project" value="InterPro"/>
</dbReference>
<evidence type="ECO:0000313" key="2">
    <source>
        <dbReference type="EMBL" id="AAV70919.1"/>
    </source>
</evidence>
<dbReference type="GO" id="GO:0006276">
    <property type="term" value="P:plasmid maintenance"/>
    <property type="evidence" value="ECO:0007669"/>
    <property type="project" value="InterPro"/>
</dbReference>
<dbReference type="AlphaFoldDB" id="Q5PXQ4"/>
<keyword evidence="2" id="KW-0614">Plasmid</keyword>
<gene>
    <name evidence="2" type="primary">rep14-4</name>
</gene>